<proteinExistence type="predicted"/>
<evidence type="ECO:0000259" key="4">
    <source>
        <dbReference type="SMART" id="SM00861"/>
    </source>
</evidence>
<dbReference type="SMART" id="SM00861">
    <property type="entry name" value="Transket_pyr"/>
    <property type="match status" value="1"/>
</dbReference>
<feature type="domain" description="Transketolase-like pyrimidine-binding" evidence="4">
    <location>
        <begin position="1"/>
        <end position="170"/>
    </location>
</feature>
<dbReference type="PANTHER" id="PTHR43522">
    <property type="entry name" value="TRANSKETOLASE"/>
    <property type="match status" value="1"/>
</dbReference>
<keyword evidence="1" id="KW-0479">Metal-binding</keyword>
<evidence type="ECO:0000256" key="3">
    <source>
        <dbReference type="SAM" id="MobiDB-lite"/>
    </source>
</evidence>
<keyword evidence="6" id="KW-1185">Reference proteome</keyword>
<dbReference type="PANTHER" id="PTHR43522:SF2">
    <property type="entry name" value="TRANSKETOLASE 1-RELATED"/>
    <property type="match status" value="1"/>
</dbReference>
<dbReference type="EMBL" id="JAMZEJ010000007">
    <property type="protein sequence ID" value="MCQ8241642.1"/>
    <property type="molecule type" value="Genomic_DNA"/>
</dbReference>
<dbReference type="InterPro" id="IPR055152">
    <property type="entry name" value="Transketolase-like_C_2"/>
</dbReference>
<dbReference type="InterPro" id="IPR009014">
    <property type="entry name" value="Transketo_C/PFOR_II"/>
</dbReference>
<comment type="caution">
    <text evidence="5">The sequence shown here is derived from an EMBL/GenBank/DDBJ whole genome shotgun (WGS) entry which is preliminary data.</text>
</comment>
<organism evidence="5 6">
    <name type="scientific">Rhizosaccharibacter radicis</name>
    <dbReference type="NCBI Taxonomy" id="2782605"/>
    <lineage>
        <taxon>Bacteria</taxon>
        <taxon>Pseudomonadati</taxon>
        <taxon>Pseudomonadota</taxon>
        <taxon>Alphaproteobacteria</taxon>
        <taxon>Acetobacterales</taxon>
        <taxon>Acetobacteraceae</taxon>
        <taxon>Rhizosaccharibacter</taxon>
    </lineage>
</organism>
<sequence length="331" mass="34413">MPELAILHSQSGAPVVGLPVWPAQPTPRLGEGPHRPGRSISCGVQEHGMAALANGLSLHGGVRPCLSAALVSIDRMRPALRSAAVTGQAIVYLLAEDARPNGGARVRPGDDEMFAAWQPLEQIASLRAMPEVFVFRPAGAEELVACWELALRRAGGPSLVLLGADPPPRPETAARKAPREDVTSGGGAGLRLGCARGGYVVAEADGGRREATLLATGPEVSTALQVRRLLARGEAGQQKIAAAVVSLPCWELFATQSPAYRAAVLGEAPRIGLEAASGFGWERWLGPDGAFIGMDGFGAMAADRTSSRRTALTPEAVASRVRRHLGASGGE</sequence>
<name>A0ABT1VZ69_9PROT</name>
<evidence type="ECO:0000313" key="6">
    <source>
        <dbReference type="Proteomes" id="UP001524547"/>
    </source>
</evidence>
<dbReference type="InterPro" id="IPR005475">
    <property type="entry name" value="Transketolase-like_Pyr-bd"/>
</dbReference>
<dbReference type="SUPFAM" id="SSF52922">
    <property type="entry name" value="TK C-terminal domain-like"/>
    <property type="match status" value="1"/>
</dbReference>
<dbReference type="Proteomes" id="UP001524547">
    <property type="component" value="Unassembled WGS sequence"/>
</dbReference>
<feature type="region of interest" description="Disordered" evidence="3">
    <location>
        <begin position="161"/>
        <end position="185"/>
    </location>
</feature>
<evidence type="ECO:0000256" key="2">
    <source>
        <dbReference type="ARBA" id="ARBA00022842"/>
    </source>
</evidence>
<keyword evidence="2" id="KW-0460">Magnesium</keyword>
<protein>
    <recommendedName>
        <fullName evidence="4">Transketolase-like pyrimidine-binding domain-containing protein</fullName>
    </recommendedName>
</protein>
<dbReference type="Gene3D" id="3.40.50.970">
    <property type="match status" value="1"/>
</dbReference>
<dbReference type="SUPFAM" id="SSF52518">
    <property type="entry name" value="Thiamin diphosphate-binding fold (THDP-binding)"/>
    <property type="match status" value="1"/>
</dbReference>
<reference evidence="5 6" key="1">
    <citation type="submission" date="2022-06" db="EMBL/GenBank/DDBJ databases">
        <title>Rhizosaccharibacter gen. nov. sp. nov. KSS12, endophytic bacteria isolated from sugarcane.</title>
        <authorList>
            <person name="Pitiwittayakul N."/>
        </authorList>
    </citation>
    <scope>NUCLEOTIDE SEQUENCE [LARGE SCALE GENOMIC DNA]</scope>
    <source>
        <strain evidence="5 6">KSS12</strain>
    </source>
</reference>
<evidence type="ECO:0000313" key="5">
    <source>
        <dbReference type="EMBL" id="MCQ8241642.1"/>
    </source>
</evidence>
<feature type="compositionally biased region" description="Basic and acidic residues" evidence="3">
    <location>
        <begin position="172"/>
        <end position="182"/>
    </location>
</feature>
<dbReference type="InterPro" id="IPR029061">
    <property type="entry name" value="THDP-binding"/>
</dbReference>
<dbReference type="Pfam" id="PF22613">
    <property type="entry name" value="Transketolase_C_1"/>
    <property type="match status" value="1"/>
</dbReference>
<accession>A0ABT1VZ69</accession>
<dbReference type="InterPro" id="IPR033247">
    <property type="entry name" value="Transketolase_fam"/>
</dbReference>
<gene>
    <name evidence="5" type="ORF">NFI88_12420</name>
</gene>
<evidence type="ECO:0000256" key="1">
    <source>
        <dbReference type="ARBA" id="ARBA00022723"/>
    </source>
</evidence>
<dbReference type="Gene3D" id="3.40.50.920">
    <property type="match status" value="1"/>
</dbReference>
<dbReference type="Pfam" id="PF02779">
    <property type="entry name" value="Transket_pyr"/>
    <property type="match status" value="1"/>
</dbReference>